<dbReference type="Proteomes" id="UP000469430">
    <property type="component" value="Unassembled WGS sequence"/>
</dbReference>
<dbReference type="AlphaFoldDB" id="A0A6I4TVX5"/>
<sequence length="395" mass="41916">MALKSNNTAVAVTIQPAADIFQAAGPNDLMPVSNLVLNIQGTTLDNNEYTGSVAKNAPAVVGKRVTLSYNIKLRPPGGVDVPAANAFLMGRILQAGKLTEVRNTAAIPAAPEALGVGSDVTNAVLGASAAATAQLYKGFPLILSDNGASYPRRLTAIRSYGADRKAELMEVLAIAPAANYQIPKFLGYYRSITSDDPIILSHEVFIDGHRFDLKDLRINSLRLVVPTSTKETAAYPELQVGFDAVIAATDNEATPAVPSLGAVPLFKDGDQHLSRFPIGGQTFTIDFGIQTELPPNPNKADGNDLAEIVASTASVTMTRQHYRKNVFDTLALADAQLQHPFWAQYGRAAGAMVGIVVPDARLNYGSPDLGGGLVMESGDLMVDAFDRGIGIYFPY</sequence>
<dbReference type="RefSeq" id="WP_161390536.1">
    <property type="nucleotide sequence ID" value="NZ_JBHSCP010000001.1"/>
</dbReference>
<reference evidence="1 2" key="1">
    <citation type="submission" date="2019-12" db="EMBL/GenBank/DDBJ databases">
        <title>Genomic-based taxomic classification of the family Erythrobacteraceae.</title>
        <authorList>
            <person name="Xu L."/>
        </authorList>
    </citation>
    <scope>NUCLEOTIDE SEQUENCE [LARGE SCALE GENOMIC DNA]</scope>
    <source>
        <strain evidence="1 2">S36</strain>
    </source>
</reference>
<accession>A0A6I4TVX5</accession>
<comment type="caution">
    <text evidence="1">The sequence shown here is derived from an EMBL/GenBank/DDBJ whole genome shotgun (WGS) entry which is preliminary data.</text>
</comment>
<evidence type="ECO:0000313" key="2">
    <source>
        <dbReference type="Proteomes" id="UP000469430"/>
    </source>
</evidence>
<organism evidence="1 2">
    <name type="scientific">Croceibacterium xixiisoli</name>
    <dbReference type="NCBI Taxonomy" id="1476466"/>
    <lineage>
        <taxon>Bacteria</taxon>
        <taxon>Pseudomonadati</taxon>
        <taxon>Pseudomonadota</taxon>
        <taxon>Alphaproteobacteria</taxon>
        <taxon>Sphingomonadales</taxon>
        <taxon>Erythrobacteraceae</taxon>
        <taxon>Croceibacterium</taxon>
    </lineage>
</organism>
<keyword evidence="2" id="KW-1185">Reference proteome</keyword>
<protein>
    <submittedName>
        <fullName evidence="1">Uncharacterized protein</fullName>
    </submittedName>
</protein>
<name>A0A6I4TVX5_9SPHN</name>
<dbReference type="EMBL" id="WTYJ01000001">
    <property type="protein sequence ID" value="MXO98947.1"/>
    <property type="molecule type" value="Genomic_DNA"/>
</dbReference>
<gene>
    <name evidence="1" type="ORF">GRI97_08095</name>
</gene>
<evidence type="ECO:0000313" key="1">
    <source>
        <dbReference type="EMBL" id="MXO98947.1"/>
    </source>
</evidence>
<dbReference type="OrthoDB" id="7431985at2"/>
<proteinExistence type="predicted"/>